<name>A0A409WUN7_PSICY</name>
<dbReference type="OrthoDB" id="3208495at2759"/>
<gene>
    <name evidence="2" type="ORF">CVT25_008086</name>
</gene>
<comment type="caution">
    <text evidence="2">The sequence shown here is derived from an EMBL/GenBank/DDBJ whole genome shotgun (WGS) entry which is preliminary data.</text>
</comment>
<feature type="non-terminal residue" evidence="2">
    <location>
        <position position="1"/>
    </location>
</feature>
<proteinExistence type="predicted"/>
<organism evidence="2 3">
    <name type="scientific">Psilocybe cyanescens</name>
    <dbReference type="NCBI Taxonomy" id="93625"/>
    <lineage>
        <taxon>Eukaryota</taxon>
        <taxon>Fungi</taxon>
        <taxon>Dikarya</taxon>
        <taxon>Basidiomycota</taxon>
        <taxon>Agaricomycotina</taxon>
        <taxon>Agaricomycetes</taxon>
        <taxon>Agaricomycetidae</taxon>
        <taxon>Agaricales</taxon>
        <taxon>Agaricineae</taxon>
        <taxon>Strophariaceae</taxon>
        <taxon>Psilocybe</taxon>
    </lineage>
</organism>
<feature type="region of interest" description="Disordered" evidence="1">
    <location>
        <begin position="431"/>
        <end position="460"/>
    </location>
</feature>
<dbReference type="AlphaFoldDB" id="A0A409WUN7"/>
<dbReference type="InParanoid" id="A0A409WUN7"/>
<accession>A0A409WUN7</accession>
<reference evidence="2 3" key="1">
    <citation type="journal article" date="2018" name="Evol. Lett.">
        <title>Horizontal gene cluster transfer increased hallucinogenic mushroom diversity.</title>
        <authorList>
            <person name="Reynolds H.T."/>
            <person name="Vijayakumar V."/>
            <person name="Gluck-Thaler E."/>
            <person name="Korotkin H.B."/>
            <person name="Matheny P.B."/>
            <person name="Slot J.C."/>
        </authorList>
    </citation>
    <scope>NUCLEOTIDE SEQUENCE [LARGE SCALE GENOMIC DNA]</scope>
    <source>
        <strain evidence="2 3">2631</strain>
    </source>
</reference>
<evidence type="ECO:0000256" key="1">
    <source>
        <dbReference type="SAM" id="MobiDB-lite"/>
    </source>
</evidence>
<sequence length="656" mass="74925">GVKHSAEEVVPVLEIPNVYHRSLVEAIVSAFKDESSASFHYTPFCSFWKPTSTSTPERVITELYNSDVFYEEHVKIMQQQPEPGQPSLENAIAAMMMWSDSTHLANFGNASLWPIYMLFGNQSKYSCCKPSSFASHHVAYIPLLPKNLQDLYMKAFKGVPASKDTITHLKRELMHEVWLLLLDADFMYAYEHGIIMKCSNGVTRRIFPRFFTYSADYPEKVLLSTICNLAKYRVNISHKWIYEHGKGVKSKFVEDLLQEKSYVPTQNAFSMRLAKFGFNFFSMFVPDLLHEFELGVRKATFTHLMQIMYAAGNNCIQIINQRYRRVATFGCNTIRRFATNASSMTKLAGRDFEDLLQCSMPVFEGLLPRKEDALLQDLLFTLCTWHAYAKLCLHTASTLCGLQATTRRLGQELRGFVKDICSQYNTKELPSEEAARTRRAANKAKKGQAASVSSSKKPPAKSLPKILNLFTYKLHALGDYVVTIWQFGPSDGYSSQTGELEHKHIAQHQRRERILRRIAAQMKKCSNNQEPTVARHIISADESEVLTATLPEQHHHMANNESEVLTATLPEQHHHMANSKCNRVNILQWLDEHEGDPALENFMPHLKEHLLARLVGHAYDGLEHEYSDIDLDDVDIVGFNLCLHKVLRVNYTSYDL</sequence>
<dbReference type="Pfam" id="PF18759">
    <property type="entry name" value="Plavaka"/>
    <property type="match status" value="1"/>
</dbReference>
<protein>
    <submittedName>
        <fullName evidence="2">Uncharacterized protein</fullName>
    </submittedName>
</protein>
<dbReference type="EMBL" id="NHYD01003159">
    <property type="protein sequence ID" value="PPQ82238.1"/>
    <property type="molecule type" value="Genomic_DNA"/>
</dbReference>
<dbReference type="Proteomes" id="UP000283269">
    <property type="component" value="Unassembled WGS sequence"/>
</dbReference>
<dbReference type="STRING" id="93625.A0A409WUN7"/>
<feature type="compositionally biased region" description="Low complexity" evidence="1">
    <location>
        <begin position="449"/>
        <end position="460"/>
    </location>
</feature>
<keyword evidence="3" id="KW-1185">Reference proteome</keyword>
<dbReference type="InterPro" id="IPR041078">
    <property type="entry name" value="Plavaka"/>
</dbReference>
<feature type="compositionally biased region" description="Basic residues" evidence="1">
    <location>
        <begin position="437"/>
        <end position="446"/>
    </location>
</feature>
<evidence type="ECO:0000313" key="3">
    <source>
        <dbReference type="Proteomes" id="UP000283269"/>
    </source>
</evidence>
<evidence type="ECO:0000313" key="2">
    <source>
        <dbReference type="EMBL" id="PPQ82238.1"/>
    </source>
</evidence>